<dbReference type="Gene3D" id="1.10.3470.10">
    <property type="entry name" value="ABC transporter involved in vitamin B12 uptake, BtuC"/>
    <property type="match status" value="1"/>
</dbReference>
<evidence type="ECO:0000256" key="8">
    <source>
        <dbReference type="RuleBase" id="RU003943"/>
    </source>
</evidence>
<evidence type="ECO:0000256" key="3">
    <source>
        <dbReference type="ARBA" id="ARBA00022448"/>
    </source>
</evidence>
<sequence length="404" mass="42750">MNAFFEALILQAGYNAALVAVGAALLGFAAGSSGTFLFLRKRALVSDAVAHATLPGVALAFMLMVALGGDGRNLIGLLAGSAITAWIGLLLIEWISRRTRLAEDAAIGAVLGVFFGVGIVLLTIVQSMSAGRQAGLESFLLGSTAGMLFQDAVVIAVGGSLAVFATWLMRRPMTLVAFDSEYAAAMGYNVRRIDLLMMGLVLAVTVIGLKLVGLILIVAMLIIPAVTARFWTDRSGRVIWIAGTIGGLSGYLGAVLSASAPALPTGPIIVLVAAALFVLSLLLAPRRGVLAAVLRHRRFQRRVHRRQGLLALAARHAIRETYTLRLLTKEGLVRPDGVPTDIGRAQAAKVARDERRWDVAREIHQDAGLTGRYDGLTPIEEVFTADEIAEFDRRLGPPVAVGGA</sequence>
<evidence type="ECO:0000256" key="5">
    <source>
        <dbReference type="ARBA" id="ARBA00022692"/>
    </source>
</evidence>
<dbReference type="SUPFAM" id="SSF81345">
    <property type="entry name" value="ABC transporter involved in vitamin B12 uptake, BtuC"/>
    <property type="match status" value="1"/>
</dbReference>
<dbReference type="CDD" id="cd06550">
    <property type="entry name" value="TM_ABC_iron-siderophores_like"/>
    <property type="match status" value="1"/>
</dbReference>
<evidence type="ECO:0000256" key="4">
    <source>
        <dbReference type="ARBA" id="ARBA00022475"/>
    </source>
</evidence>
<protein>
    <submittedName>
        <fullName evidence="10">Manganese/zinc/iron transport system permease protein</fullName>
    </submittedName>
</protein>
<dbReference type="PANTHER" id="PTHR30477">
    <property type="entry name" value="ABC-TRANSPORTER METAL-BINDING PROTEIN"/>
    <property type="match status" value="1"/>
</dbReference>
<evidence type="ECO:0000256" key="6">
    <source>
        <dbReference type="ARBA" id="ARBA00022989"/>
    </source>
</evidence>
<keyword evidence="11" id="KW-1185">Reference proteome</keyword>
<keyword evidence="6 9" id="KW-1133">Transmembrane helix</keyword>
<feature type="transmembrane region" description="Helical" evidence="9">
    <location>
        <begin position="12"/>
        <end position="39"/>
    </location>
</feature>
<dbReference type="InterPro" id="IPR001626">
    <property type="entry name" value="ABC_TroCD"/>
</dbReference>
<evidence type="ECO:0000256" key="1">
    <source>
        <dbReference type="ARBA" id="ARBA00004651"/>
    </source>
</evidence>
<evidence type="ECO:0000313" key="10">
    <source>
        <dbReference type="EMBL" id="SMP23601.1"/>
    </source>
</evidence>
<feature type="transmembrane region" description="Helical" evidence="9">
    <location>
        <begin position="238"/>
        <end position="256"/>
    </location>
</feature>
<name>A0ABY1P326_9HYPH</name>
<comment type="subcellular location">
    <subcellularLocation>
        <location evidence="1 8">Cell membrane</location>
        <topology evidence="1 8">Multi-pass membrane protein</topology>
    </subcellularLocation>
</comment>
<organism evidence="10 11">
    <name type="scientific">Roseibium denhamense</name>
    <dbReference type="NCBI Taxonomy" id="76305"/>
    <lineage>
        <taxon>Bacteria</taxon>
        <taxon>Pseudomonadati</taxon>
        <taxon>Pseudomonadota</taxon>
        <taxon>Alphaproteobacteria</taxon>
        <taxon>Hyphomicrobiales</taxon>
        <taxon>Stappiaceae</taxon>
        <taxon>Roseibium</taxon>
    </lineage>
</organism>
<feature type="transmembrane region" description="Helical" evidence="9">
    <location>
        <begin position="107"/>
        <end position="128"/>
    </location>
</feature>
<evidence type="ECO:0000256" key="2">
    <source>
        <dbReference type="ARBA" id="ARBA00008034"/>
    </source>
</evidence>
<evidence type="ECO:0000256" key="9">
    <source>
        <dbReference type="SAM" id="Phobius"/>
    </source>
</evidence>
<evidence type="ECO:0000256" key="7">
    <source>
        <dbReference type="ARBA" id="ARBA00023136"/>
    </source>
</evidence>
<proteinExistence type="inferred from homology"/>
<feature type="transmembrane region" description="Helical" evidence="9">
    <location>
        <begin position="48"/>
        <end position="68"/>
    </location>
</feature>
<evidence type="ECO:0000313" key="11">
    <source>
        <dbReference type="Proteomes" id="UP001157914"/>
    </source>
</evidence>
<feature type="transmembrane region" description="Helical" evidence="9">
    <location>
        <begin position="268"/>
        <end position="294"/>
    </location>
</feature>
<keyword evidence="3 8" id="KW-0813">Transport</keyword>
<dbReference type="Pfam" id="PF00950">
    <property type="entry name" value="ABC-3"/>
    <property type="match status" value="1"/>
</dbReference>
<reference evidence="10 11" key="1">
    <citation type="submission" date="2017-05" db="EMBL/GenBank/DDBJ databases">
        <authorList>
            <person name="Varghese N."/>
            <person name="Submissions S."/>
        </authorList>
    </citation>
    <scope>NUCLEOTIDE SEQUENCE [LARGE SCALE GENOMIC DNA]</scope>
    <source>
        <strain evidence="10 11">DSM 15949</strain>
    </source>
</reference>
<comment type="similarity">
    <text evidence="2 8">Belongs to the ABC-3 integral membrane protein family.</text>
</comment>
<dbReference type="PANTHER" id="PTHR30477:SF3">
    <property type="entry name" value="METAL TRANSPORT SYSTEM MEMBRANE PROTEIN CT_069-RELATED"/>
    <property type="match status" value="1"/>
</dbReference>
<keyword evidence="5 8" id="KW-0812">Transmembrane</keyword>
<accession>A0ABY1P326</accession>
<keyword evidence="4" id="KW-1003">Cell membrane</keyword>
<dbReference type="Proteomes" id="UP001157914">
    <property type="component" value="Unassembled WGS sequence"/>
</dbReference>
<comment type="caution">
    <text evidence="10">The sequence shown here is derived from an EMBL/GenBank/DDBJ whole genome shotgun (WGS) entry which is preliminary data.</text>
</comment>
<feature type="transmembrane region" description="Helical" evidence="9">
    <location>
        <begin position="74"/>
        <end position="95"/>
    </location>
</feature>
<keyword evidence="7 9" id="KW-0472">Membrane</keyword>
<dbReference type="RefSeq" id="WP_155190153.1">
    <property type="nucleotide sequence ID" value="NZ_BAAAEA010000002.1"/>
</dbReference>
<dbReference type="EMBL" id="FXTT01000003">
    <property type="protein sequence ID" value="SMP23601.1"/>
    <property type="molecule type" value="Genomic_DNA"/>
</dbReference>
<gene>
    <name evidence="10" type="ORF">SAMN06265374_2292</name>
</gene>
<dbReference type="InterPro" id="IPR037294">
    <property type="entry name" value="ABC_BtuC-like"/>
</dbReference>
<feature type="transmembrane region" description="Helical" evidence="9">
    <location>
        <begin position="148"/>
        <end position="169"/>
    </location>
</feature>